<feature type="region of interest" description="Disordered" evidence="1">
    <location>
        <begin position="1"/>
        <end position="143"/>
    </location>
</feature>
<dbReference type="InterPro" id="IPR011989">
    <property type="entry name" value="ARM-like"/>
</dbReference>
<sequence length="432" mass="46250">MPDPPKAPTPPPPPPPRDPTPPPPPPPEPVPEPELEPPRDPTPPPGRTSQPAIAPDSPPKPEPKSPVKMVTPKPPPIKKTTPPPAPPPLALGALGRKKPAKKDPPKPVRAPKPVPPPPAPATPKSPPPKPATPVLPSVPVTPHTPRVEDQVVWSMLRRRPIVGANHTAVKPTEYHMDMRRRASGETSVSGDSPGDELQHKLHRVMSLSWFPGLGGRGVTVDNVVSVLGECVRSGASARARVEATKMLAYVHTVFQRDIREPATMLLAPQLEALANDPDWHVRAQIAAALPRFGYYHQDVVMGLVARLGDVHPAVRQAAMQSLAFYHIESRDQLETVMIRLGLLSAPSGETGGSRAAGGKGGGGGGGKYRSILDDLYDQYVRREQEKVAKSVAAVQQWLTGAQYRYTKRLSSVGGGVVEGEVGEYESGAESRL</sequence>
<feature type="compositionally biased region" description="Pro residues" evidence="1">
    <location>
        <begin position="1"/>
        <end position="32"/>
    </location>
</feature>
<dbReference type="OrthoDB" id="6262491at2759"/>
<evidence type="ECO:0008006" key="4">
    <source>
        <dbReference type="Google" id="ProtNLM"/>
    </source>
</evidence>
<dbReference type="AlphaFoldDB" id="A0A0L0STF6"/>
<evidence type="ECO:0000256" key="1">
    <source>
        <dbReference type="SAM" id="MobiDB-lite"/>
    </source>
</evidence>
<dbReference type="STRING" id="578462.A0A0L0STF6"/>
<dbReference type="eggNOG" id="ENOG502QTCV">
    <property type="taxonomic scope" value="Eukaryota"/>
</dbReference>
<evidence type="ECO:0000313" key="2">
    <source>
        <dbReference type="EMBL" id="KNE65604.1"/>
    </source>
</evidence>
<organism evidence="2 3">
    <name type="scientific">Allomyces macrogynus (strain ATCC 38327)</name>
    <name type="common">Allomyces javanicus var. macrogynus</name>
    <dbReference type="NCBI Taxonomy" id="578462"/>
    <lineage>
        <taxon>Eukaryota</taxon>
        <taxon>Fungi</taxon>
        <taxon>Fungi incertae sedis</taxon>
        <taxon>Blastocladiomycota</taxon>
        <taxon>Blastocladiomycetes</taxon>
        <taxon>Blastocladiales</taxon>
        <taxon>Blastocladiaceae</taxon>
        <taxon>Allomyces</taxon>
    </lineage>
</organism>
<proteinExistence type="predicted"/>
<dbReference type="Gene3D" id="1.25.10.10">
    <property type="entry name" value="Leucine-rich Repeat Variant"/>
    <property type="match status" value="1"/>
</dbReference>
<keyword evidence="3" id="KW-1185">Reference proteome</keyword>
<feature type="compositionally biased region" description="Pro residues" evidence="1">
    <location>
        <begin position="107"/>
        <end position="133"/>
    </location>
</feature>
<dbReference type="SUPFAM" id="SSF48371">
    <property type="entry name" value="ARM repeat"/>
    <property type="match status" value="1"/>
</dbReference>
<dbReference type="InterPro" id="IPR016024">
    <property type="entry name" value="ARM-type_fold"/>
</dbReference>
<feature type="compositionally biased region" description="Pro residues" evidence="1">
    <location>
        <begin position="72"/>
        <end position="89"/>
    </location>
</feature>
<dbReference type="Proteomes" id="UP000054350">
    <property type="component" value="Unassembled WGS sequence"/>
</dbReference>
<reference evidence="2 3" key="1">
    <citation type="submission" date="2009-11" db="EMBL/GenBank/DDBJ databases">
        <title>Annotation of Allomyces macrogynus ATCC 38327.</title>
        <authorList>
            <consortium name="The Broad Institute Genome Sequencing Platform"/>
            <person name="Russ C."/>
            <person name="Cuomo C."/>
            <person name="Burger G."/>
            <person name="Gray M.W."/>
            <person name="Holland P.W.H."/>
            <person name="King N."/>
            <person name="Lang F.B.F."/>
            <person name="Roger A.J."/>
            <person name="Ruiz-Trillo I."/>
            <person name="Young S.K."/>
            <person name="Zeng Q."/>
            <person name="Gargeya S."/>
            <person name="Fitzgerald M."/>
            <person name="Haas B."/>
            <person name="Abouelleil A."/>
            <person name="Alvarado L."/>
            <person name="Arachchi H.M."/>
            <person name="Berlin A."/>
            <person name="Chapman S.B."/>
            <person name="Gearin G."/>
            <person name="Goldberg J."/>
            <person name="Griggs A."/>
            <person name="Gujja S."/>
            <person name="Hansen M."/>
            <person name="Heiman D."/>
            <person name="Howarth C."/>
            <person name="Larimer J."/>
            <person name="Lui A."/>
            <person name="MacDonald P.J.P."/>
            <person name="McCowen C."/>
            <person name="Montmayeur A."/>
            <person name="Murphy C."/>
            <person name="Neiman D."/>
            <person name="Pearson M."/>
            <person name="Priest M."/>
            <person name="Roberts A."/>
            <person name="Saif S."/>
            <person name="Shea T."/>
            <person name="Sisk P."/>
            <person name="Stolte C."/>
            <person name="Sykes S."/>
            <person name="Wortman J."/>
            <person name="Nusbaum C."/>
            <person name="Birren B."/>
        </authorList>
    </citation>
    <scope>NUCLEOTIDE SEQUENCE [LARGE SCALE GENOMIC DNA]</scope>
    <source>
        <strain evidence="2 3">ATCC 38327</strain>
    </source>
</reference>
<name>A0A0L0STF6_ALLM3</name>
<protein>
    <recommendedName>
        <fullName evidence="4">TOG domain-containing protein</fullName>
    </recommendedName>
</protein>
<dbReference type="EMBL" id="GG745348">
    <property type="protein sequence ID" value="KNE65604.1"/>
    <property type="molecule type" value="Genomic_DNA"/>
</dbReference>
<accession>A0A0L0STF6</accession>
<dbReference type="VEuPathDB" id="FungiDB:AMAG_09585"/>
<evidence type="ECO:0000313" key="3">
    <source>
        <dbReference type="Proteomes" id="UP000054350"/>
    </source>
</evidence>
<gene>
    <name evidence="2" type="ORF">AMAG_09585</name>
</gene>
<dbReference type="Pfam" id="PF13646">
    <property type="entry name" value="HEAT_2"/>
    <property type="match status" value="1"/>
</dbReference>
<reference evidence="3" key="2">
    <citation type="submission" date="2009-11" db="EMBL/GenBank/DDBJ databases">
        <title>The Genome Sequence of Allomyces macrogynus strain ATCC 38327.</title>
        <authorList>
            <consortium name="The Broad Institute Genome Sequencing Platform"/>
            <person name="Russ C."/>
            <person name="Cuomo C."/>
            <person name="Shea T."/>
            <person name="Young S.K."/>
            <person name="Zeng Q."/>
            <person name="Koehrsen M."/>
            <person name="Haas B."/>
            <person name="Borodovsky M."/>
            <person name="Guigo R."/>
            <person name="Alvarado L."/>
            <person name="Berlin A."/>
            <person name="Borenstein D."/>
            <person name="Chen Z."/>
            <person name="Engels R."/>
            <person name="Freedman E."/>
            <person name="Gellesch M."/>
            <person name="Goldberg J."/>
            <person name="Griggs A."/>
            <person name="Gujja S."/>
            <person name="Heiman D."/>
            <person name="Hepburn T."/>
            <person name="Howarth C."/>
            <person name="Jen D."/>
            <person name="Larson L."/>
            <person name="Lewis B."/>
            <person name="Mehta T."/>
            <person name="Park D."/>
            <person name="Pearson M."/>
            <person name="Roberts A."/>
            <person name="Saif S."/>
            <person name="Shenoy N."/>
            <person name="Sisk P."/>
            <person name="Stolte C."/>
            <person name="Sykes S."/>
            <person name="Walk T."/>
            <person name="White J."/>
            <person name="Yandava C."/>
            <person name="Burger G."/>
            <person name="Gray M.W."/>
            <person name="Holland P.W.H."/>
            <person name="King N."/>
            <person name="Lang F.B.F."/>
            <person name="Roger A.J."/>
            <person name="Ruiz-Trillo I."/>
            <person name="Lander E."/>
            <person name="Nusbaum C."/>
        </authorList>
    </citation>
    <scope>NUCLEOTIDE SEQUENCE [LARGE SCALE GENOMIC DNA]</scope>
    <source>
        <strain evidence="3">ATCC 38327</strain>
    </source>
</reference>